<dbReference type="EMBL" id="JBHFQA010000006">
    <property type="protein sequence ID" value="KAL2097632.1"/>
    <property type="molecule type" value="Genomic_DNA"/>
</dbReference>
<evidence type="ECO:0000256" key="2">
    <source>
        <dbReference type="ARBA" id="ARBA00006824"/>
    </source>
</evidence>
<dbReference type="Proteomes" id="UP001591681">
    <property type="component" value="Unassembled WGS sequence"/>
</dbReference>
<keyword evidence="3" id="KW-0812">Transmembrane</keyword>
<gene>
    <name evidence="7" type="ORF">ACEWY4_006839</name>
</gene>
<evidence type="ECO:0000256" key="6">
    <source>
        <dbReference type="RuleBase" id="RU363053"/>
    </source>
</evidence>
<dbReference type="AlphaFoldDB" id="A0ABD1KER6"/>
<keyword evidence="5" id="KW-0472">Membrane</keyword>
<name>A0ABD1KER6_9TELE</name>
<evidence type="ECO:0000313" key="8">
    <source>
        <dbReference type="Proteomes" id="UP001591681"/>
    </source>
</evidence>
<evidence type="ECO:0000256" key="1">
    <source>
        <dbReference type="ARBA" id="ARBA00004141"/>
    </source>
</evidence>
<evidence type="ECO:0000256" key="3">
    <source>
        <dbReference type="ARBA" id="ARBA00022692"/>
    </source>
</evidence>
<comment type="subcellular location">
    <subcellularLocation>
        <location evidence="1">Membrane</location>
        <topology evidence="1">Multi-pass membrane protein</topology>
    </subcellularLocation>
</comment>
<reference evidence="7 8" key="1">
    <citation type="submission" date="2024-09" db="EMBL/GenBank/DDBJ databases">
        <title>A chromosome-level genome assembly of Gray's grenadier anchovy, Coilia grayii.</title>
        <authorList>
            <person name="Fu Z."/>
        </authorList>
    </citation>
    <scope>NUCLEOTIDE SEQUENCE [LARGE SCALE GENOMIC DNA]</scope>
    <source>
        <strain evidence="7">G4</strain>
        <tissue evidence="7">Muscle</tissue>
    </source>
</reference>
<accession>A0ABD1KER6</accession>
<evidence type="ECO:0000256" key="4">
    <source>
        <dbReference type="ARBA" id="ARBA00022989"/>
    </source>
</evidence>
<keyword evidence="8" id="KW-1185">Reference proteome</keyword>
<dbReference type="PANTHER" id="PTHR11266">
    <property type="entry name" value="PEROXISOMAL MEMBRANE PROTEIN 2, PXMP2 MPV17"/>
    <property type="match status" value="1"/>
</dbReference>
<dbReference type="GO" id="GO:0016020">
    <property type="term" value="C:membrane"/>
    <property type="evidence" value="ECO:0007669"/>
    <property type="project" value="UniProtKB-SubCell"/>
</dbReference>
<evidence type="ECO:0000256" key="5">
    <source>
        <dbReference type="ARBA" id="ARBA00023136"/>
    </source>
</evidence>
<comment type="similarity">
    <text evidence="2 6">Belongs to the peroxisomal membrane protein PXMP2/4 family.</text>
</comment>
<dbReference type="InterPro" id="IPR007248">
    <property type="entry name" value="Mpv17_PMP22"/>
</dbReference>
<protein>
    <recommendedName>
        <fullName evidence="9">Mpv17-like protein 2</fullName>
    </recommendedName>
</protein>
<sequence>MISQSSRQFLIRLAGYWKPLFKGRFLIVTNTVSCGGMLAAGDFLQQSRERRRIPDSPRDWTRTGYMFAVGCSMGPFMHYWYGWLDKVFVGNALPAVSKKVLTDQLVASPTMGLWYFVGMGVMEGSTVLEGWEEFKGKFWEFYKADWCVWPAAQMINFYFLPAKYRVVYVNIITLGWDTYLSYLKHRESVQAAVETSVEEQEMAVDKGPLPPVKPLTGEL</sequence>
<evidence type="ECO:0000313" key="7">
    <source>
        <dbReference type="EMBL" id="KAL2097632.1"/>
    </source>
</evidence>
<dbReference type="Pfam" id="PF04117">
    <property type="entry name" value="Mpv17_PMP22"/>
    <property type="match status" value="1"/>
</dbReference>
<organism evidence="7 8">
    <name type="scientific">Coilia grayii</name>
    <name type="common">Gray's grenadier anchovy</name>
    <dbReference type="NCBI Taxonomy" id="363190"/>
    <lineage>
        <taxon>Eukaryota</taxon>
        <taxon>Metazoa</taxon>
        <taxon>Chordata</taxon>
        <taxon>Craniata</taxon>
        <taxon>Vertebrata</taxon>
        <taxon>Euteleostomi</taxon>
        <taxon>Actinopterygii</taxon>
        <taxon>Neopterygii</taxon>
        <taxon>Teleostei</taxon>
        <taxon>Clupei</taxon>
        <taxon>Clupeiformes</taxon>
        <taxon>Clupeoidei</taxon>
        <taxon>Engraulidae</taxon>
        <taxon>Coilinae</taxon>
        <taxon>Coilia</taxon>
    </lineage>
</organism>
<dbReference type="PANTHER" id="PTHR11266:SF8">
    <property type="entry name" value="MPV17-LIKE PROTEIN 2"/>
    <property type="match status" value="1"/>
</dbReference>
<proteinExistence type="inferred from homology"/>
<comment type="caution">
    <text evidence="7">The sequence shown here is derived from an EMBL/GenBank/DDBJ whole genome shotgun (WGS) entry which is preliminary data.</text>
</comment>
<keyword evidence="4" id="KW-1133">Transmembrane helix</keyword>
<evidence type="ECO:0008006" key="9">
    <source>
        <dbReference type="Google" id="ProtNLM"/>
    </source>
</evidence>